<dbReference type="PROSITE" id="PS50172">
    <property type="entry name" value="BRCT"/>
    <property type="match status" value="2"/>
</dbReference>
<dbReference type="VEuPathDB" id="FungiDB:AMAG_15620"/>
<dbReference type="PANTHER" id="PTHR15321">
    <property type="entry name" value="TUMOR SUPPRESSOR P53-BINDING PROTEIN 1"/>
    <property type="match status" value="1"/>
</dbReference>
<evidence type="ECO:0000313" key="3">
    <source>
        <dbReference type="EMBL" id="KNE71381.1"/>
    </source>
</evidence>
<dbReference type="CDD" id="cd17724">
    <property type="entry name" value="BRCT_p53bp1_rpt2"/>
    <property type="match status" value="1"/>
</dbReference>
<keyword evidence="4" id="KW-1185">Reference proteome</keyword>
<dbReference type="Gene3D" id="3.40.50.10190">
    <property type="entry name" value="BRCT domain"/>
    <property type="match status" value="2"/>
</dbReference>
<dbReference type="GO" id="GO:0000077">
    <property type="term" value="P:DNA damage checkpoint signaling"/>
    <property type="evidence" value="ECO:0007669"/>
    <property type="project" value="TreeGrafter"/>
</dbReference>
<evidence type="ECO:0000256" key="1">
    <source>
        <dbReference type="SAM" id="SignalP"/>
    </source>
</evidence>
<dbReference type="EMBL" id="GG745371">
    <property type="protein sequence ID" value="KNE71381.1"/>
    <property type="molecule type" value="Genomic_DNA"/>
</dbReference>
<evidence type="ECO:0000313" key="4">
    <source>
        <dbReference type="Proteomes" id="UP000054350"/>
    </source>
</evidence>
<proteinExistence type="predicted"/>
<organism evidence="3 4">
    <name type="scientific">Allomyces macrogynus (strain ATCC 38327)</name>
    <name type="common">Allomyces javanicus var. macrogynus</name>
    <dbReference type="NCBI Taxonomy" id="578462"/>
    <lineage>
        <taxon>Eukaryota</taxon>
        <taxon>Fungi</taxon>
        <taxon>Fungi incertae sedis</taxon>
        <taxon>Blastocladiomycota</taxon>
        <taxon>Blastocladiomycetes</taxon>
        <taxon>Blastocladiales</taxon>
        <taxon>Blastocladiaceae</taxon>
        <taxon>Allomyces</taxon>
    </lineage>
</organism>
<dbReference type="STRING" id="578462.A0A0L0T9I0"/>
<dbReference type="Pfam" id="PF18428">
    <property type="entry name" value="BRCT_3"/>
    <property type="match status" value="1"/>
</dbReference>
<dbReference type="PANTHER" id="PTHR15321:SF3">
    <property type="entry name" value="TP53-BINDING PROTEIN 1"/>
    <property type="match status" value="1"/>
</dbReference>
<gene>
    <name evidence="3" type="ORF">AMAG_15620</name>
</gene>
<name>A0A0L0T9I0_ALLM3</name>
<dbReference type="GO" id="GO:0045944">
    <property type="term" value="P:positive regulation of transcription by RNA polymerase II"/>
    <property type="evidence" value="ECO:0007669"/>
    <property type="project" value="TreeGrafter"/>
</dbReference>
<dbReference type="SUPFAM" id="SSF52113">
    <property type="entry name" value="BRCT domain"/>
    <property type="match status" value="2"/>
</dbReference>
<feature type="domain" description="BRCT" evidence="2">
    <location>
        <begin position="1"/>
        <end position="36"/>
    </location>
</feature>
<keyword evidence="1" id="KW-0732">Signal</keyword>
<reference evidence="3 4" key="1">
    <citation type="submission" date="2009-11" db="EMBL/GenBank/DDBJ databases">
        <title>Annotation of Allomyces macrogynus ATCC 38327.</title>
        <authorList>
            <consortium name="The Broad Institute Genome Sequencing Platform"/>
            <person name="Russ C."/>
            <person name="Cuomo C."/>
            <person name="Burger G."/>
            <person name="Gray M.W."/>
            <person name="Holland P.W.H."/>
            <person name="King N."/>
            <person name="Lang F.B.F."/>
            <person name="Roger A.J."/>
            <person name="Ruiz-Trillo I."/>
            <person name="Young S.K."/>
            <person name="Zeng Q."/>
            <person name="Gargeya S."/>
            <person name="Fitzgerald M."/>
            <person name="Haas B."/>
            <person name="Abouelleil A."/>
            <person name="Alvarado L."/>
            <person name="Arachchi H.M."/>
            <person name="Berlin A."/>
            <person name="Chapman S.B."/>
            <person name="Gearin G."/>
            <person name="Goldberg J."/>
            <person name="Griggs A."/>
            <person name="Gujja S."/>
            <person name="Hansen M."/>
            <person name="Heiman D."/>
            <person name="Howarth C."/>
            <person name="Larimer J."/>
            <person name="Lui A."/>
            <person name="MacDonald P.J.P."/>
            <person name="McCowen C."/>
            <person name="Montmayeur A."/>
            <person name="Murphy C."/>
            <person name="Neiman D."/>
            <person name="Pearson M."/>
            <person name="Priest M."/>
            <person name="Roberts A."/>
            <person name="Saif S."/>
            <person name="Shea T."/>
            <person name="Sisk P."/>
            <person name="Stolte C."/>
            <person name="Sykes S."/>
            <person name="Wortman J."/>
            <person name="Nusbaum C."/>
            <person name="Birren B."/>
        </authorList>
    </citation>
    <scope>NUCLEOTIDE SEQUENCE [LARGE SCALE GENOMIC DNA]</scope>
    <source>
        <strain evidence="3 4">ATCC 38327</strain>
    </source>
</reference>
<dbReference type="OrthoDB" id="129353at2759"/>
<reference evidence="4" key="2">
    <citation type="submission" date="2009-11" db="EMBL/GenBank/DDBJ databases">
        <title>The Genome Sequence of Allomyces macrogynus strain ATCC 38327.</title>
        <authorList>
            <consortium name="The Broad Institute Genome Sequencing Platform"/>
            <person name="Russ C."/>
            <person name="Cuomo C."/>
            <person name="Shea T."/>
            <person name="Young S.K."/>
            <person name="Zeng Q."/>
            <person name="Koehrsen M."/>
            <person name="Haas B."/>
            <person name="Borodovsky M."/>
            <person name="Guigo R."/>
            <person name="Alvarado L."/>
            <person name="Berlin A."/>
            <person name="Borenstein D."/>
            <person name="Chen Z."/>
            <person name="Engels R."/>
            <person name="Freedman E."/>
            <person name="Gellesch M."/>
            <person name="Goldberg J."/>
            <person name="Griggs A."/>
            <person name="Gujja S."/>
            <person name="Heiman D."/>
            <person name="Hepburn T."/>
            <person name="Howarth C."/>
            <person name="Jen D."/>
            <person name="Larson L."/>
            <person name="Lewis B."/>
            <person name="Mehta T."/>
            <person name="Park D."/>
            <person name="Pearson M."/>
            <person name="Roberts A."/>
            <person name="Saif S."/>
            <person name="Shenoy N."/>
            <person name="Sisk P."/>
            <person name="Stolte C."/>
            <person name="Sykes S."/>
            <person name="Walk T."/>
            <person name="White J."/>
            <person name="Yandava C."/>
            <person name="Burger G."/>
            <person name="Gray M.W."/>
            <person name="Holland P.W.H."/>
            <person name="King N."/>
            <person name="Lang F.B.F."/>
            <person name="Roger A.J."/>
            <person name="Ruiz-Trillo I."/>
            <person name="Lander E."/>
            <person name="Nusbaum C."/>
        </authorList>
    </citation>
    <scope>NUCLEOTIDE SEQUENCE [LARGE SCALE GENOMIC DNA]</scope>
    <source>
        <strain evidence="4">ATCC 38327</strain>
    </source>
</reference>
<dbReference type="InterPro" id="IPR001357">
    <property type="entry name" value="BRCT_dom"/>
</dbReference>
<dbReference type="GO" id="GO:0042393">
    <property type="term" value="F:histone binding"/>
    <property type="evidence" value="ECO:0007669"/>
    <property type="project" value="TreeGrafter"/>
</dbReference>
<dbReference type="Proteomes" id="UP000054350">
    <property type="component" value="Unassembled WGS sequence"/>
</dbReference>
<dbReference type="InterPro" id="IPR036420">
    <property type="entry name" value="BRCT_dom_sf"/>
</dbReference>
<evidence type="ECO:0000259" key="2">
    <source>
        <dbReference type="PROSITE" id="PS50172"/>
    </source>
</evidence>
<sequence length="159" mass="17331">MKYLKALALGVPCVSCQWVLDCSEERTLLAPLPYTLPNGYSLELRCYVTAFTSPTKIFANVAIQVHGDAAFVKDWGQTLAAADATVIESVASSNGGGLRVDPAARFVLLQPLKKTTKRLGSLTTAGDAASTKPVTMEWVIQCLINQRVLNPMRMPQYHF</sequence>
<dbReference type="InterPro" id="IPR047250">
    <property type="entry name" value="BRCT_p53bp1-like_rpt2"/>
</dbReference>
<feature type="chain" id="PRO_5005548472" description="BRCT domain-containing protein" evidence="1">
    <location>
        <begin position="17"/>
        <end position="159"/>
    </location>
</feature>
<feature type="signal peptide" evidence="1">
    <location>
        <begin position="1"/>
        <end position="16"/>
    </location>
</feature>
<dbReference type="AlphaFoldDB" id="A0A0L0T9I0"/>
<feature type="domain" description="BRCT" evidence="2">
    <location>
        <begin position="53"/>
        <end position="156"/>
    </location>
</feature>
<dbReference type="GO" id="GO:0005634">
    <property type="term" value="C:nucleus"/>
    <property type="evidence" value="ECO:0007669"/>
    <property type="project" value="TreeGrafter"/>
</dbReference>
<dbReference type="InterPro" id="IPR047252">
    <property type="entry name" value="TP53BP1-like"/>
</dbReference>
<protein>
    <recommendedName>
        <fullName evidence="2">BRCT domain-containing protein</fullName>
    </recommendedName>
</protein>
<accession>A0A0L0T9I0</accession>